<evidence type="ECO:0000313" key="6">
    <source>
        <dbReference type="EMBL" id="MZR32246.1"/>
    </source>
</evidence>
<dbReference type="PRINTS" id="PR00455">
    <property type="entry name" value="HTHTETR"/>
</dbReference>
<dbReference type="Gene3D" id="1.10.10.60">
    <property type="entry name" value="Homeodomain-like"/>
    <property type="match status" value="2"/>
</dbReference>
<organism evidence="6 7">
    <name type="scientific">Sneathiella litorea</name>
    <dbReference type="NCBI Taxonomy" id="2606216"/>
    <lineage>
        <taxon>Bacteria</taxon>
        <taxon>Pseudomonadati</taxon>
        <taxon>Pseudomonadota</taxon>
        <taxon>Alphaproteobacteria</taxon>
        <taxon>Sneathiellales</taxon>
        <taxon>Sneathiellaceae</taxon>
        <taxon>Sneathiella</taxon>
    </lineage>
</organism>
<evidence type="ECO:0000259" key="5">
    <source>
        <dbReference type="PROSITE" id="PS50977"/>
    </source>
</evidence>
<name>A0A6L8WAN0_9PROT</name>
<dbReference type="RefSeq" id="WP_161316813.1">
    <property type="nucleotide sequence ID" value="NZ_WTUW01000009.1"/>
</dbReference>
<dbReference type="EMBL" id="WTUW01000009">
    <property type="protein sequence ID" value="MZR32246.1"/>
    <property type="molecule type" value="Genomic_DNA"/>
</dbReference>
<dbReference type="InterPro" id="IPR001647">
    <property type="entry name" value="HTH_TetR"/>
</dbReference>
<dbReference type="SUPFAM" id="SSF46689">
    <property type="entry name" value="Homeodomain-like"/>
    <property type="match status" value="2"/>
</dbReference>
<reference evidence="6 7" key="1">
    <citation type="submission" date="2019-12" db="EMBL/GenBank/DDBJ databases">
        <title>Snethiella sp. nov. sp. isolated from sea sand.</title>
        <authorList>
            <person name="Kim J."/>
            <person name="Jeong S.E."/>
            <person name="Jung H.S."/>
            <person name="Jeon C.O."/>
        </authorList>
    </citation>
    <scope>NUCLEOTIDE SEQUENCE [LARGE SCALE GENOMIC DNA]</scope>
    <source>
        <strain evidence="6 7">DP05</strain>
    </source>
</reference>
<dbReference type="Gene3D" id="1.10.357.10">
    <property type="entry name" value="Tetracycline Repressor, domain 2"/>
    <property type="match status" value="2"/>
</dbReference>
<evidence type="ECO:0000256" key="4">
    <source>
        <dbReference type="PROSITE-ProRule" id="PRU00335"/>
    </source>
</evidence>
<dbReference type="GO" id="GO:0000976">
    <property type="term" value="F:transcription cis-regulatory region binding"/>
    <property type="evidence" value="ECO:0007669"/>
    <property type="project" value="TreeGrafter"/>
</dbReference>
<dbReference type="PANTHER" id="PTHR30055">
    <property type="entry name" value="HTH-TYPE TRANSCRIPTIONAL REGULATOR RUTR"/>
    <property type="match status" value="1"/>
</dbReference>
<dbReference type="GO" id="GO:0003700">
    <property type="term" value="F:DNA-binding transcription factor activity"/>
    <property type="evidence" value="ECO:0007669"/>
    <property type="project" value="TreeGrafter"/>
</dbReference>
<dbReference type="Proteomes" id="UP000476030">
    <property type="component" value="Unassembled WGS sequence"/>
</dbReference>
<dbReference type="PROSITE" id="PS01081">
    <property type="entry name" value="HTH_TETR_1"/>
    <property type="match status" value="2"/>
</dbReference>
<evidence type="ECO:0000256" key="1">
    <source>
        <dbReference type="ARBA" id="ARBA00023015"/>
    </source>
</evidence>
<comment type="caution">
    <text evidence="6">The sequence shown here is derived from an EMBL/GenBank/DDBJ whole genome shotgun (WGS) entry which is preliminary data.</text>
</comment>
<feature type="domain" description="HTH tetR-type" evidence="5">
    <location>
        <begin position="19"/>
        <end position="79"/>
    </location>
</feature>
<dbReference type="InterPro" id="IPR041490">
    <property type="entry name" value="KstR2_TetR_C"/>
</dbReference>
<accession>A0A6L8WAN0</accession>
<sequence length="450" mass="50688">MNVLWEGGCGPKRIRRKSFETRKAILDAAARLFCENGYVGTTLKEIATAAGIEPASLYYYFASKEDLLDDVFDIGCRQITDAVSTVYQECEASGASFKETFTGMVREHLDQILGGSDFTAAIMRNFSILSPEARARQRRSFKIYGDLWTNAFKNAQQKGEIRPDISAITLKQLIVGALNWTAVWFDRDSFSICEYTDSTVSLLLDGLLSPDNLWDGREPAAITIEPMSPKIAGRSKAAQTRLHILLSTTRALQKKGYDGVTLRYIAEVAGIEAGSIYYHFSSKEEIIDDVLSRGLNEIAEGVIYILENEIDYPDYTSRIAAAIRTHMLYLFVRNDFIALNIRIFGQLPLDIREKHRPVRQQYAAAWNQILKQAQASGEIRNELNIFQMQQLLLGALNWSVNWYHPDLDKAEESKSLDDLIKKILVVFLDGIATEKQEIVSQGIKTSLQPD</sequence>
<gene>
    <name evidence="6" type="ORF">GQE98_16530</name>
</gene>
<dbReference type="Pfam" id="PF00440">
    <property type="entry name" value="TetR_N"/>
    <property type="match status" value="2"/>
</dbReference>
<dbReference type="InterPro" id="IPR050109">
    <property type="entry name" value="HTH-type_TetR-like_transc_reg"/>
</dbReference>
<keyword evidence="2 4" id="KW-0238">DNA-binding</keyword>
<evidence type="ECO:0000256" key="3">
    <source>
        <dbReference type="ARBA" id="ARBA00023163"/>
    </source>
</evidence>
<dbReference type="PROSITE" id="PS50977">
    <property type="entry name" value="HTH_TETR_2"/>
    <property type="match status" value="2"/>
</dbReference>
<keyword evidence="7" id="KW-1185">Reference proteome</keyword>
<feature type="domain" description="HTH tetR-type" evidence="5">
    <location>
        <begin position="238"/>
        <end position="298"/>
    </location>
</feature>
<feature type="DNA-binding region" description="H-T-H motif" evidence="4">
    <location>
        <begin position="42"/>
        <end position="61"/>
    </location>
</feature>
<dbReference type="InterPro" id="IPR023772">
    <property type="entry name" value="DNA-bd_HTH_TetR-type_CS"/>
</dbReference>
<keyword evidence="1" id="KW-0805">Transcription regulation</keyword>
<dbReference type="AlphaFoldDB" id="A0A6L8WAN0"/>
<proteinExistence type="predicted"/>
<protein>
    <submittedName>
        <fullName evidence="6">TetR family transcriptional regulator</fullName>
    </submittedName>
</protein>
<dbReference type="Pfam" id="PF17932">
    <property type="entry name" value="TetR_C_24"/>
    <property type="match status" value="2"/>
</dbReference>
<dbReference type="SUPFAM" id="SSF48498">
    <property type="entry name" value="Tetracyclin repressor-like, C-terminal domain"/>
    <property type="match status" value="2"/>
</dbReference>
<dbReference type="InterPro" id="IPR009057">
    <property type="entry name" value="Homeodomain-like_sf"/>
</dbReference>
<evidence type="ECO:0000256" key="2">
    <source>
        <dbReference type="ARBA" id="ARBA00023125"/>
    </source>
</evidence>
<dbReference type="PANTHER" id="PTHR30055:SF234">
    <property type="entry name" value="HTH-TYPE TRANSCRIPTIONAL REGULATOR BETI"/>
    <property type="match status" value="1"/>
</dbReference>
<evidence type="ECO:0000313" key="7">
    <source>
        <dbReference type="Proteomes" id="UP000476030"/>
    </source>
</evidence>
<dbReference type="InterPro" id="IPR036271">
    <property type="entry name" value="Tet_transcr_reg_TetR-rel_C_sf"/>
</dbReference>
<feature type="DNA-binding region" description="H-T-H motif" evidence="4">
    <location>
        <begin position="261"/>
        <end position="280"/>
    </location>
</feature>
<keyword evidence="3" id="KW-0804">Transcription</keyword>